<name>A0A2U3N6P1_9MYCO</name>
<organism evidence="1 2">
    <name type="scientific">Mycobacterium terramassiliense</name>
    <dbReference type="NCBI Taxonomy" id="1841859"/>
    <lineage>
        <taxon>Bacteria</taxon>
        <taxon>Bacillati</taxon>
        <taxon>Actinomycetota</taxon>
        <taxon>Actinomycetes</taxon>
        <taxon>Mycobacteriales</taxon>
        <taxon>Mycobacteriaceae</taxon>
        <taxon>Mycobacterium</taxon>
    </lineage>
</organism>
<dbReference type="AlphaFoldDB" id="A0A2U3N6P1"/>
<keyword evidence="2" id="KW-1185">Reference proteome</keyword>
<dbReference type="EMBL" id="FTRV01000009">
    <property type="protein sequence ID" value="SPM27175.1"/>
    <property type="molecule type" value="Genomic_DNA"/>
</dbReference>
<proteinExistence type="predicted"/>
<sequence length="73" mass="7942">MPLTSGKWVWVIGTAWTMDDYTERVIDGIFKLAAKHPDAKAGIATGEADGLPHLLDLAGLQRPDEAAYDDTDE</sequence>
<evidence type="ECO:0000313" key="2">
    <source>
        <dbReference type="Proteomes" id="UP000241595"/>
    </source>
</evidence>
<dbReference type="Proteomes" id="UP000241595">
    <property type="component" value="Unassembled WGS sequence"/>
</dbReference>
<evidence type="ECO:0000313" key="1">
    <source>
        <dbReference type="EMBL" id="SPM27175.1"/>
    </source>
</evidence>
<protein>
    <submittedName>
        <fullName evidence="1">Uncharacterized protein</fullName>
    </submittedName>
</protein>
<gene>
    <name evidence="1" type="ORF">MTAB308_650</name>
</gene>
<accession>A0A2U3N6P1</accession>
<reference evidence="1 2" key="1">
    <citation type="submission" date="2017-01" db="EMBL/GenBank/DDBJ databases">
        <authorList>
            <consortium name="Urmite Genomes"/>
        </authorList>
    </citation>
    <scope>NUCLEOTIDE SEQUENCE [LARGE SCALE GENOMIC DNA]</scope>
    <source>
        <strain evidence="1 2">AB308</strain>
    </source>
</reference>